<reference evidence="2" key="2">
    <citation type="submission" date="2015-01" db="EMBL/GenBank/DDBJ databases">
        <title>Evolutionary Origins and Diversification of the Mycorrhizal Mutualists.</title>
        <authorList>
            <consortium name="DOE Joint Genome Institute"/>
            <consortium name="Mycorrhizal Genomics Consortium"/>
            <person name="Kohler A."/>
            <person name="Kuo A."/>
            <person name="Nagy L.G."/>
            <person name="Floudas D."/>
            <person name="Copeland A."/>
            <person name="Barry K.W."/>
            <person name="Cichocki N."/>
            <person name="Veneault-Fourrey C."/>
            <person name="LaButti K."/>
            <person name="Lindquist E.A."/>
            <person name="Lipzen A."/>
            <person name="Lundell T."/>
            <person name="Morin E."/>
            <person name="Murat C."/>
            <person name="Riley R."/>
            <person name="Ohm R."/>
            <person name="Sun H."/>
            <person name="Tunlid A."/>
            <person name="Henrissat B."/>
            <person name="Grigoriev I.V."/>
            <person name="Hibbett D.S."/>
            <person name="Martin F."/>
        </authorList>
    </citation>
    <scope>NUCLEOTIDE SEQUENCE [LARGE SCALE GENOMIC DNA]</scope>
    <source>
        <strain evidence="2">Foug A</strain>
    </source>
</reference>
<dbReference type="EMBL" id="KN822051">
    <property type="protein sequence ID" value="KIM61519.1"/>
    <property type="molecule type" value="Genomic_DNA"/>
</dbReference>
<evidence type="ECO:0000313" key="1">
    <source>
        <dbReference type="EMBL" id="KIM61519.1"/>
    </source>
</evidence>
<protein>
    <submittedName>
        <fullName evidence="1">Uncharacterized protein</fullName>
    </submittedName>
</protein>
<proteinExistence type="predicted"/>
<dbReference type="HOGENOM" id="CLU_2980424_0_0_1"/>
<gene>
    <name evidence="1" type="ORF">SCLCIDRAFT_1215988</name>
</gene>
<dbReference type="AlphaFoldDB" id="A0A0C3DZ76"/>
<accession>A0A0C3DZ76</accession>
<evidence type="ECO:0000313" key="2">
    <source>
        <dbReference type="Proteomes" id="UP000053989"/>
    </source>
</evidence>
<dbReference type="InParanoid" id="A0A0C3DZ76"/>
<keyword evidence="2" id="KW-1185">Reference proteome</keyword>
<name>A0A0C3DZ76_9AGAM</name>
<sequence>MPVPARTKYHQRGRTTHLGIDLQQTSIASTIYERARLSHSNLTCHHVDHKGLEDAAVC</sequence>
<reference evidence="1 2" key="1">
    <citation type="submission" date="2014-04" db="EMBL/GenBank/DDBJ databases">
        <authorList>
            <consortium name="DOE Joint Genome Institute"/>
            <person name="Kuo A."/>
            <person name="Kohler A."/>
            <person name="Nagy L.G."/>
            <person name="Floudas D."/>
            <person name="Copeland A."/>
            <person name="Barry K.W."/>
            <person name="Cichocki N."/>
            <person name="Veneault-Fourrey C."/>
            <person name="LaButti K."/>
            <person name="Lindquist E.A."/>
            <person name="Lipzen A."/>
            <person name="Lundell T."/>
            <person name="Morin E."/>
            <person name="Murat C."/>
            <person name="Sun H."/>
            <person name="Tunlid A."/>
            <person name="Henrissat B."/>
            <person name="Grigoriev I.V."/>
            <person name="Hibbett D.S."/>
            <person name="Martin F."/>
            <person name="Nordberg H.P."/>
            <person name="Cantor M.N."/>
            <person name="Hua S.X."/>
        </authorList>
    </citation>
    <scope>NUCLEOTIDE SEQUENCE [LARGE SCALE GENOMIC DNA]</scope>
    <source>
        <strain evidence="1 2">Foug A</strain>
    </source>
</reference>
<dbReference type="Proteomes" id="UP000053989">
    <property type="component" value="Unassembled WGS sequence"/>
</dbReference>
<organism evidence="1 2">
    <name type="scientific">Scleroderma citrinum Foug A</name>
    <dbReference type="NCBI Taxonomy" id="1036808"/>
    <lineage>
        <taxon>Eukaryota</taxon>
        <taxon>Fungi</taxon>
        <taxon>Dikarya</taxon>
        <taxon>Basidiomycota</taxon>
        <taxon>Agaricomycotina</taxon>
        <taxon>Agaricomycetes</taxon>
        <taxon>Agaricomycetidae</taxon>
        <taxon>Boletales</taxon>
        <taxon>Sclerodermatineae</taxon>
        <taxon>Sclerodermataceae</taxon>
        <taxon>Scleroderma</taxon>
    </lineage>
</organism>